<name>A0A0L8FV41_OCTBM</name>
<keyword evidence="1" id="KW-0472">Membrane</keyword>
<protein>
    <submittedName>
        <fullName evidence="2">Uncharacterized protein</fullName>
    </submittedName>
</protein>
<organism evidence="2">
    <name type="scientific">Octopus bimaculoides</name>
    <name type="common">California two-spotted octopus</name>
    <dbReference type="NCBI Taxonomy" id="37653"/>
    <lineage>
        <taxon>Eukaryota</taxon>
        <taxon>Metazoa</taxon>
        <taxon>Spiralia</taxon>
        <taxon>Lophotrochozoa</taxon>
        <taxon>Mollusca</taxon>
        <taxon>Cephalopoda</taxon>
        <taxon>Coleoidea</taxon>
        <taxon>Octopodiformes</taxon>
        <taxon>Octopoda</taxon>
        <taxon>Incirrata</taxon>
        <taxon>Octopodidae</taxon>
        <taxon>Octopus</taxon>
    </lineage>
</organism>
<evidence type="ECO:0000256" key="1">
    <source>
        <dbReference type="SAM" id="Phobius"/>
    </source>
</evidence>
<accession>A0A0L8FV41</accession>
<keyword evidence="1" id="KW-0812">Transmembrane</keyword>
<evidence type="ECO:0000313" key="2">
    <source>
        <dbReference type="EMBL" id="KOF68513.1"/>
    </source>
</evidence>
<keyword evidence="1" id="KW-1133">Transmembrane helix</keyword>
<feature type="transmembrane region" description="Helical" evidence="1">
    <location>
        <begin position="15"/>
        <end position="41"/>
    </location>
</feature>
<dbReference type="AlphaFoldDB" id="A0A0L8FV41"/>
<feature type="transmembrane region" description="Helical" evidence="1">
    <location>
        <begin position="74"/>
        <end position="95"/>
    </location>
</feature>
<proteinExistence type="predicted"/>
<dbReference type="EMBL" id="KQ426235">
    <property type="protein sequence ID" value="KOF68513.1"/>
    <property type="molecule type" value="Genomic_DNA"/>
</dbReference>
<gene>
    <name evidence="2" type="ORF">OCBIM_22007197mg</name>
</gene>
<reference evidence="2" key="1">
    <citation type="submission" date="2015-07" db="EMBL/GenBank/DDBJ databases">
        <title>MeaNS - Measles Nucleotide Surveillance Program.</title>
        <authorList>
            <person name="Tran T."/>
            <person name="Druce J."/>
        </authorList>
    </citation>
    <scope>NUCLEOTIDE SEQUENCE</scope>
    <source>
        <strain evidence="2">UCB-OBI-ISO-001</strain>
        <tissue evidence="2">Gonad</tissue>
    </source>
</reference>
<sequence>MYVCVGVGVCMNECVCMYACMFVCMCICMHVCVCICIIEYYDIKSINFHLSLNRQLKYNLFLVLSSQPTRNPHINFVGFLTLFSIYVSPLLQLHILTLNITPPFAPNIPIAWTTMPNRNC</sequence>